<evidence type="ECO:0000256" key="12">
    <source>
        <dbReference type="RuleBase" id="RU003901"/>
    </source>
</evidence>
<keyword evidence="8" id="KW-0694">RNA-binding</keyword>
<dbReference type="InterPro" id="IPR029060">
    <property type="entry name" value="PIN-like_dom_sf"/>
</dbReference>
<dbReference type="Pfam" id="PF17216">
    <property type="entry name" value="Rrp44_CSD1"/>
    <property type="match status" value="1"/>
</dbReference>
<dbReference type="InterPro" id="IPR050180">
    <property type="entry name" value="RNR_Ribonuclease"/>
</dbReference>
<keyword evidence="5" id="KW-0378">Hydrolase</keyword>
<dbReference type="CDD" id="cd09862">
    <property type="entry name" value="PIN_Rrp44-like"/>
    <property type="match status" value="1"/>
</dbReference>
<keyword evidence="17" id="KW-1185">Reference proteome</keyword>
<dbReference type="GO" id="GO:0006364">
    <property type="term" value="P:rRNA processing"/>
    <property type="evidence" value="ECO:0007669"/>
    <property type="project" value="UniProtKB-KW"/>
</dbReference>
<dbReference type="GO" id="GO:0000176">
    <property type="term" value="C:nuclear exosome (RNase complex)"/>
    <property type="evidence" value="ECO:0007669"/>
    <property type="project" value="UniProtKB-ARBA"/>
</dbReference>
<comment type="subcellular location">
    <subcellularLocation>
        <location evidence="1">Nucleus</location>
    </subcellularLocation>
</comment>
<evidence type="ECO:0000256" key="9">
    <source>
        <dbReference type="ARBA" id="ARBA00023242"/>
    </source>
</evidence>
<dbReference type="InterPro" id="IPR022966">
    <property type="entry name" value="RNase_II/R_CS"/>
</dbReference>
<dbReference type="InterPro" id="IPR012340">
    <property type="entry name" value="NA-bd_OB-fold"/>
</dbReference>
<reference evidence="16 17" key="1">
    <citation type="journal article" date="2023" name="BMC Biol.">
        <title>The compact genome of the sponge Oopsacas minuta (Hexactinellida) is lacking key metazoan core genes.</title>
        <authorList>
            <person name="Santini S."/>
            <person name="Schenkelaars Q."/>
            <person name="Jourda C."/>
            <person name="Duchesne M."/>
            <person name="Belahbib H."/>
            <person name="Rocher C."/>
            <person name="Selva M."/>
            <person name="Riesgo A."/>
            <person name="Vervoort M."/>
            <person name="Leys S.P."/>
            <person name="Kodjabachian L."/>
            <person name="Le Bivic A."/>
            <person name="Borchiellini C."/>
            <person name="Claverie J.M."/>
            <person name="Renard E."/>
        </authorList>
    </citation>
    <scope>NUCLEOTIDE SEQUENCE [LARGE SCALE GENOMIC DNA]</scope>
    <source>
        <strain evidence="16">SPO-2</strain>
    </source>
</reference>
<evidence type="ECO:0000256" key="2">
    <source>
        <dbReference type="ARBA" id="ARBA00005785"/>
    </source>
</evidence>
<keyword evidence="9" id="KW-0539">Nucleus</keyword>
<dbReference type="SUPFAM" id="SSF88723">
    <property type="entry name" value="PIN domain-like"/>
    <property type="match status" value="1"/>
</dbReference>
<comment type="caution">
    <text evidence="16">The sequence shown here is derived from an EMBL/GenBank/DDBJ whole genome shotgun (WGS) entry which is preliminary data.</text>
</comment>
<dbReference type="Pfam" id="PF13638">
    <property type="entry name" value="PIN_4"/>
    <property type="match status" value="1"/>
</dbReference>
<comment type="similarity">
    <text evidence="2 12">Belongs to the RNR ribonuclease family.</text>
</comment>
<dbReference type="PANTHER" id="PTHR23355:SF35">
    <property type="entry name" value="EXOSOME COMPLEX EXONUCLEASE RRP44"/>
    <property type="match status" value="1"/>
</dbReference>
<evidence type="ECO:0000256" key="4">
    <source>
        <dbReference type="ARBA" id="ARBA00022722"/>
    </source>
</evidence>
<dbReference type="Pfam" id="PF17215">
    <property type="entry name" value="Rrp44_S1"/>
    <property type="match status" value="1"/>
</dbReference>
<dbReference type="GO" id="GO:0003723">
    <property type="term" value="F:RNA binding"/>
    <property type="evidence" value="ECO:0007669"/>
    <property type="project" value="UniProtKB-KW"/>
</dbReference>
<evidence type="ECO:0000256" key="5">
    <source>
        <dbReference type="ARBA" id="ARBA00022801"/>
    </source>
</evidence>
<dbReference type="Gene3D" id="2.40.50.140">
    <property type="entry name" value="Nucleic acid-binding proteins"/>
    <property type="match status" value="1"/>
</dbReference>
<dbReference type="Gene3D" id="2.40.50.700">
    <property type="match status" value="1"/>
</dbReference>
<evidence type="ECO:0000256" key="8">
    <source>
        <dbReference type="ARBA" id="ARBA00022884"/>
    </source>
</evidence>
<dbReference type="InterPro" id="IPR033771">
    <property type="entry name" value="Rrp44_CSD1"/>
</dbReference>
<keyword evidence="6" id="KW-0271">Exosome</keyword>
<dbReference type="SMART" id="SM00670">
    <property type="entry name" value="PINc"/>
    <property type="match status" value="1"/>
</dbReference>
<feature type="domain" description="RNB" evidence="15">
    <location>
        <begin position="461"/>
        <end position="795"/>
    </location>
</feature>
<dbReference type="Gene3D" id="3.40.50.1010">
    <property type="entry name" value="5'-nuclease"/>
    <property type="match status" value="1"/>
</dbReference>
<dbReference type="InterPro" id="IPR041505">
    <property type="entry name" value="Dis3_CSD2"/>
</dbReference>
<organism evidence="16 17">
    <name type="scientific">Oopsacas minuta</name>
    <dbReference type="NCBI Taxonomy" id="111878"/>
    <lineage>
        <taxon>Eukaryota</taxon>
        <taxon>Metazoa</taxon>
        <taxon>Porifera</taxon>
        <taxon>Hexactinellida</taxon>
        <taxon>Hexasterophora</taxon>
        <taxon>Lyssacinosida</taxon>
        <taxon>Leucopsacidae</taxon>
        <taxon>Oopsacas</taxon>
    </lineage>
</organism>
<evidence type="ECO:0000256" key="10">
    <source>
        <dbReference type="ARBA" id="ARBA00077221"/>
    </source>
</evidence>
<keyword evidence="3" id="KW-0698">rRNA processing</keyword>
<dbReference type="InterPro" id="IPR001900">
    <property type="entry name" value="RNase_II/R"/>
</dbReference>
<dbReference type="FunFam" id="2.40.50.700:FF:000001">
    <property type="entry name" value="Exosome complex exonuclease exoribonuclease (Rrp44)"/>
    <property type="match status" value="1"/>
</dbReference>
<evidence type="ECO:0000256" key="6">
    <source>
        <dbReference type="ARBA" id="ARBA00022835"/>
    </source>
</evidence>
<dbReference type="Pfam" id="PF00773">
    <property type="entry name" value="RNB"/>
    <property type="match status" value="1"/>
</dbReference>
<protein>
    <recommendedName>
        <fullName evidence="10">Protein DIS3 homolog</fullName>
    </recommendedName>
    <alternativeName>
        <fullName evidence="11">Ribosomal RNA-processing protein 44</fullName>
    </alternativeName>
</protein>
<dbReference type="GO" id="GO:0016075">
    <property type="term" value="P:rRNA catabolic process"/>
    <property type="evidence" value="ECO:0007669"/>
    <property type="project" value="TreeGrafter"/>
</dbReference>
<gene>
    <name evidence="16" type="ORF">LOD99_4576</name>
</gene>
<dbReference type="EMBL" id="JAKMXF010000300">
    <property type="protein sequence ID" value="KAI6652031.1"/>
    <property type="molecule type" value="Genomic_DNA"/>
</dbReference>
<dbReference type="GO" id="GO:0004519">
    <property type="term" value="F:endonuclease activity"/>
    <property type="evidence" value="ECO:0007669"/>
    <property type="project" value="TreeGrafter"/>
</dbReference>
<feature type="region of interest" description="Disordered" evidence="13">
    <location>
        <begin position="940"/>
        <end position="969"/>
    </location>
</feature>
<sequence>MFRKQNTYVKKTRSGGILKIVKEHYIRGDIWCGVIGCRECKGEPVLDPHSAEFNTSIPSPYLIVVDTNVVLHHPDFLENNAIHDVIVPQSVQEEVKHRNQMSYKRLRQIIDQKDGKKRFHVFLNKHHSSTFSEQVSESANDYNDRLIRLVCAFYQQHVNEHATPCNIILLSDDKENRDKAVAEHSIQALSTREYIHGLGEKHHTLLDYLSTVEGKDLDIAPKTKIIYPEYLKLSLLKAGIRDGNLLQGVYEANRNNYQEGYVSCKINEDYKEMLISGVVNINRAIHGDVVVVETFPEEEWRAPSGIIKEDNTIGDGEEIDEDLKDVMSNIKKTMTGKIVGILEQKRRQFCGVIQYSEYFAHGRHHMFIPDNKAIQKVCIETRQIDTLKGQRIVVKIDTWPRTSRYPEGHLVRMIGTVGDKDVENEVIMLEHDIIFDPFPNSAIKELPAVPWTISEAEYARRRDLRHIPVCSVDPPSCTDIDDALHCIQIPETNLVEIGVHIADVSHFIRPNSVLDTEAARRGTTVYLADKRIDMVPGLLSTNLCSLREGEERLAFSVIWKIDPETAGIIDTIFTKSVIQSKAALSYEAAQERIDDVNQNDVITQGLRQLNAISKKLKQKRIDNGALILASPEVRFQVDTETHEPINLENKKELDTNSMVEEFMLLANVSTAKKTYEFSPNCAILRRHPEPPDHNYKPLLRATESRGLTIDTSSAKALSESLQSCTIPNNPFSNTLLKILTTRCMQQAKYFCSGTLKKEEFYHFGLANEIYTHFTSPIRRYPDILVHRLLASAIGVDPPDSSLTDEKITKERCDNCNFRHTNAQRVGRASVELTTVLLLKGKTYREEAYVTQVKKNAIRVLVPKYGYEGFVFFEIKDTGVSLEYNDDLLKLTINETVTISVFDRLVVEIKVVEPDVQHQRIQLKLVEPFIKDISVSPTDCIPMDTSMDSNNNNNNNDTESKPLPKRFKNN</sequence>
<evidence type="ECO:0000256" key="1">
    <source>
        <dbReference type="ARBA" id="ARBA00004123"/>
    </source>
</evidence>
<dbReference type="Gene3D" id="2.40.50.690">
    <property type="match status" value="1"/>
</dbReference>
<evidence type="ECO:0000259" key="15">
    <source>
        <dbReference type="SMART" id="SM00955"/>
    </source>
</evidence>
<dbReference type="InterPro" id="IPR033770">
    <property type="entry name" value="RRP44_S1"/>
</dbReference>
<dbReference type="InterPro" id="IPR002716">
    <property type="entry name" value="PIN_dom"/>
</dbReference>
<name>A0AAV7JUZ3_9METZ</name>
<dbReference type="GO" id="GO:0000175">
    <property type="term" value="F:3'-5'-RNA exonuclease activity"/>
    <property type="evidence" value="ECO:0007669"/>
    <property type="project" value="TreeGrafter"/>
</dbReference>
<evidence type="ECO:0000256" key="13">
    <source>
        <dbReference type="SAM" id="MobiDB-lite"/>
    </source>
</evidence>
<evidence type="ECO:0000256" key="3">
    <source>
        <dbReference type="ARBA" id="ARBA00022552"/>
    </source>
</evidence>
<accession>A0AAV7JUZ3</accession>
<dbReference type="GO" id="GO:0000177">
    <property type="term" value="C:cytoplasmic exosome (RNase complex)"/>
    <property type="evidence" value="ECO:0007669"/>
    <property type="project" value="TreeGrafter"/>
</dbReference>
<evidence type="ECO:0000256" key="11">
    <source>
        <dbReference type="ARBA" id="ARBA00077930"/>
    </source>
</evidence>
<dbReference type="GO" id="GO:0071031">
    <property type="term" value="P:nuclear mRNA surveillance of mRNA 3'-end processing"/>
    <property type="evidence" value="ECO:0007669"/>
    <property type="project" value="TreeGrafter"/>
</dbReference>
<evidence type="ECO:0000313" key="16">
    <source>
        <dbReference type="EMBL" id="KAI6652031.1"/>
    </source>
</evidence>
<dbReference type="Pfam" id="PF17849">
    <property type="entry name" value="OB_Dis3"/>
    <property type="match status" value="1"/>
</dbReference>
<dbReference type="PANTHER" id="PTHR23355">
    <property type="entry name" value="RIBONUCLEASE"/>
    <property type="match status" value="1"/>
</dbReference>
<dbReference type="AlphaFoldDB" id="A0AAV7JUZ3"/>
<dbReference type="SMART" id="SM00955">
    <property type="entry name" value="RNB"/>
    <property type="match status" value="1"/>
</dbReference>
<dbReference type="PROSITE" id="PS01175">
    <property type="entry name" value="RIBONUCLEASE_II"/>
    <property type="match status" value="1"/>
</dbReference>
<evidence type="ECO:0000256" key="7">
    <source>
        <dbReference type="ARBA" id="ARBA00022839"/>
    </source>
</evidence>
<evidence type="ECO:0000313" key="17">
    <source>
        <dbReference type="Proteomes" id="UP001165289"/>
    </source>
</evidence>
<keyword evidence="4" id="KW-0540">Nuclease</keyword>
<dbReference type="SUPFAM" id="SSF50249">
    <property type="entry name" value="Nucleic acid-binding proteins"/>
    <property type="match status" value="3"/>
</dbReference>
<feature type="domain" description="PIN" evidence="14">
    <location>
        <begin position="61"/>
        <end position="178"/>
    </location>
</feature>
<evidence type="ECO:0000259" key="14">
    <source>
        <dbReference type="SMART" id="SM00670"/>
    </source>
</evidence>
<keyword evidence="7 16" id="KW-0269">Exonuclease</keyword>
<proteinExistence type="inferred from homology"/>
<dbReference type="Proteomes" id="UP001165289">
    <property type="component" value="Unassembled WGS sequence"/>
</dbReference>